<dbReference type="InterPro" id="IPR027640">
    <property type="entry name" value="Kinesin-like_fam"/>
</dbReference>
<dbReference type="InterPro" id="IPR027417">
    <property type="entry name" value="P-loop_NTPase"/>
</dbReference>
<dbReference type="PANTHER" id="PTHR47972">
    <property type="entry name" value="KINESIN-LIKE PROTEIN KLP-3"/>
    <property type="match status" value="1"/>
</dbReference>
<dbReference type="Pfam" id="PF00225">
    <property type="entry name" value="Kinesin"/>
    <property type="match status" value="1"/>
</dbReference>
<evidence type="ECO:0000259" key="10">
    <source>
        <dbReference type="PROSITE" id="PS50067"/>
    </source>
</evidence>
<dbReference type="InterPro" id="IPR036961">
    <property type="entry name" value="Kinesin_motor_dom_sf"/>
</dbReference>
<evidence type="ECO:0000256" key="6">
    <source>
        <dbReference type="RuleBase" id="RU000394"/>
    </source>
</evidence>
<feature type="coiled-coil region" evidence="7">
    <location>
        <begin position="767"/>
        <end position="794"/>
    </location>
</feature>
<organism evidence="11 12">
    <name type="scientific">Gossypium hirsutum</name>
    <name type="common">Upland cotton</name>
    <name type="synonym">Gossypium mexicanum</name>
    <dbReference type="NCBI Taxonomy" id="3635"/>
    <lineage>
        <taxon>Eukaryota</taxon>
        <taxon>Viridiplantae</taxon>
        <taxon>Streptophyta</taxon>
        <taxon>Embryophyta</taxon>
        <taxon>Tracheophyta</taxon>
        <taxon>Spermatophyta</taxon>
        <taxon>Magnoliopsida</taxon>
        <taxon>eudicotyledons</taxon>
        <taxon>Gunneridae</taxon>
        <taxon>Pentapetalae</taxon>
        <taxon>rosids</taxon>
        <taxon>malvids</taxon>
        <taxon>Malvales</taxon>
        <taxon>Malvaceae</taxon>
        <taxon>Malvoideae</taxon>
        <taxon>Gossypium</taxon>
    </lineage>
</organism>
<evidence type="ECO:0000256" key="1">
    <source>
        <dbReference type="ARBA" id="ARBA00010899"/>
    </source>
</evidence>
<feature type="compositionally biased region" description="Low complexity" evidence="8">
    <location>
        <begin position="817"/>
        <end position="828"/>
    </location>
</feature>
<dbReference type="InterPro" id="IPR019821">
    <property type="entry name" value="Kinesin_motor_CS"/>
</dbReference>
<name>A0ABM2Z9W5_GOSHI</name>
<reference evidence="12" key="2">
    <citation type="submission" date="2025-08" db="UniProtKB">
        <authorList>
            <consortium name="RefSeq"/>
        </authorList>
    </citation>
    <scope>IDENTIFICATION</scope>
</reference>
<feature type="region of interest" description="Disordered" evidence="8">
    <location>
        <begin position="927"/>
        <end position="974"/>
    </location>
</feature>
<reference evidence="11" key="1">
    <citation type="journal article" date="2020" name="Nat. Genet.">
        <title>Genomic diversifications of five Gossypium allopolyploid species and their impact on cotton improvement.</title>
        <authorList>
            <person name="Chen Z.J."/>
            <person name="Sreedasyam A."/>
            <person name="Ando A."/>
            <person name="Song Q."/>
            <person name="De Santiago L.M."/>
            <person name="Hulse-Kemp A.M."/>
            <person name="Ding M."/>
            <person name="Ye W."/>
            <person name="Kirkbride R.C."/>
            <person name="Jenkins J."/>
            <person name="Plott C."/>
            <person name="Lovell J."/>
            <person name="Lin Y.M."/>
            <person name="Vaughn R."/>
            <person name="Liu B."/>
            <person name="Simpson S."/>
            <person name="Scheffler B.E."/>
            <person name="Wen L."/>
            <person name="Saski C.A."/>
            <person name="Grover C.E."/>
            <person name="Hu G."/>
            <person name="Conover J.L."/>
            <person name="Carlson J.W."/>
            <person name="Shu S."/>
            <person name="Boston L.B."/>
            <person name="Williams M."/>
            <person name="Peterson D.G."/>
            <person name="McGee K."/>
            <person name="Jones D.C."/>
            <person name="Wendel J.F."/>
            <person name="Stelly D.M."/>
            <person name="Grimwood J."/>
            <person name="Schmutz J."/>
        </authorList>
    </citation>
    <scope>NUCLEOTIDE SEQUENCE [LARGE SCALE GENOMIC DNA]</scope>
    <source>
        <strain evidence="11">cv. TM-1</strain>
    </source>
</reference>
<evidence type="ECO:0000313" key="11">
    <source>
        <dbReference type="Proteomes" id="UP000818029"/>
    </source>
</evidence>
<feature type="compositionally biased region" description="Basic and acidic residues" evidence="8">
    <location>
        <begin position="830"/>
        <end position="862"/>
    </location>
</feature>
<dbReference type="PROSITE" id="PS50067">
    <property type="entry name" value="KINESIN_MOTOR_2"/>
    <property type="match status" value="1"/>
</dbReference>
<sequence>MRGNSTANGSNGTHDVDIEQMESFEGLISGDWLSSLVNWLNGMLPDLRLPLDATEEELRQYLIDGTIFCTILNKLRPSSAEMDGGSKCGSVNVKRFLMAMDEMGLPSFELSDIEQGHMMPVLQCLKTLRVCVNSNGEANNIQNPSRKTWNLSGEFESIQLKQGYNADLSDATILELMKPSSLEYVACLLRKIVEEIEWRVSTRAENLKNQNNLYRAREEKYQSRIREFETLVKGTLEENKVALNKLQHIKIEKSKVEEMGNVEKQNLLQLKKNNIQNDLEISRLRKELESSKEMHERHCLQLEAQAEGTKAVLEVKLKELESLLTDSKKKADDLQSFSESTQKRWKSRECSYQSFIDQQFGALKGLREISKFIKREALKTKKSHSEELNHLGKKLKGLVDAARNYHLTLAENRILYNEIQDLKGNIRVYCRIRPFLPGQSKKQTTIEYIGENGELVVSNPLKQRKDAHRLFRFNKVFSPATNQEEVYLDTQPLIRSVLDGYNVCIFAYGQTGSGKTYTMSGPNVSSKEDWGVNYRALNDLFQTSQSRKSSIIYEVGVQMIEIYNEQVRDLLVNDSSQRRLGIWSTSQPNGLAVPEASMHSVKSTTEVLELMNIGLRNRAVGSTALNERSSRSHSVLTVHVCGTEIKTNAVLHGSLHLVDLAGSEWVDRSEATGDRLREAQHINKSLSALGDVIFALAQKNAHVPYRNSKLTQVLQSSLGGKAKTLTFVHLNPDADSYSETISTLKFAQRVSGVELGTPQTHREGRDIKELMEQVAFLKETITKKDQEIERLQLLKGNGNGIKHGMSSLRGHSRGNPQQSQSLSRQQSLENYEKTASDVDKCSVNGDKHSEAGSHWSVDDSKLNNESSAQTNLAGTDLGQNTNDDIELLAFRDGNSEERLCDTSDGDLPMGGNQTDGSICSAVQLTLFPEPSKSSDKQEKVGKSDKAEKSDNTRKSTIPPKLPQLSQKVVQTHAT</sequence>
<keyword evidence="2 5" id="KW-0547">Nucleotide-binding</keyword>
<evidence type="ECO:0000256" key="8">
    <source>
        <dbReference type="SAM" id="MobiDB-lite"/>
    </source>
</evidence>
<evidence type="ECO:0000256" key="5">
    <source>
        <dbReference type="PROSITE-ProRule" id="PRU00283"/>
    </source>
</evidence>
<dbReference type="Pfam" id="PF00307">
    <property type="entry name" value="CH"/>
    <property type="match status" value="1"/>
</dbReference>
<keyword evidence="6" id="KW-0493">Microtubule</keyword>
<feature type="compositionally biased region" description="Polar residues" evidence="8">
    <location>
        <begin position="963"/>
        <end position="974"/>
    </location>
</feature>
<feature type="region of interest" description="Disordered" evidence="8">
    <location>
        <begin position="798"/>
        <end position="865"/>
    </location>
</feature>
<dbReference type="Gene3D" id="1.10.418.10">
    <property type="entry name" value="Calponin-like domain"/>
    <property type="match status" value="1"/>
</dbReference>
<dbReference type="GeneID" id="107894105"/>
<dbReference type="InterPro" id="IPR001715">
    <property type="entry name" value="CH_dom"/>
</dbReference>
<evidence type="ECO:0000313" key="12">
    <source>
        <dbReference type="RefSeq" id="XP_040939496.1"/>
    </source>
</evidence>
<dbReference type="Proteomes" id="UP000818029">
    <property type="component" value="Chromosome A12"/>
</dbReference>
<comment type="similarity">
    <text evidence="1">Belongs to the TRAFAC class myosin-kinesin ATPase superfamily. Kinesin family. KIN-14 subfamily.</text>
</comment>
<dbReference type="RefSeq" id="XP_040939496.1">
    <property type="nucleotide sequence ID" value="XM_041083562.1"/>
</dbReference>
<feature type="binding site" evidence="5">
    <location>
        <begin position="509"/>
        <end position="516"/>
    </location>
    <ligand>
        <name>ATP</name>
        <dbReference type="ChEBI" id="CHEBI:30616"/>
    </ligand>
</feature>
<dbReference type="InterPro" id="IPR001752">
    <property type="entry name" value="Kinesin_motor_dom"/>
</dbReference>
<dbReference type="PROSITE" id="PS00411">
    <property type="entry name" value="KINESIN_MOTOR_1"/>
    <property type="match status" value="1"/>
</dbReference>
<dbReference type="PROSITE" id="PS50021">
    <property type="entry name" value="CH"/>
    <property type="match status" value="1"/>
</dbReference>
<dbReference type="InterPro" id="IPR036872">
    <property type="entry name" value="CH_dom_sf"/>
</dbReference>
<accession>A0ABM2Z9W5</accession>
<feature type="domain" description="Kinesin motor" evidence="10">
    <location>
        <begin position="425"/>
        <end position="753"/>
    </location>
</feature>
<feature type="domain" description="Calponin-homology (CH)" evidence="9">
    <location>
        <begin position="30"/>
        <end position="133"/>
    </location>
</feature>
<dbReference type="PANTHER" id="PTHR47972:SF14">
    <property type="entry name" value="KINESIN-LIKE PROTEIN KIN-14J"/>
    <property type="match status" value="1"/>
</dbReference>
<feature type="coiled-coil region" evidence="7">
    <location>
        <begin position="285"/>
        <end position="330"/>
    </location>
</feature>
<dbReference type="SMART" id="SM00129">
    <property type="entry name" value="KISc"/>
    <property type="match status" value="1"/>
</dbReference>
<keyword evidence="3 5" id="KW-0067">ATP-binding</keyword>
<evidence type="ECO:0000256" key="4">
    <source>
        <dbReference type="ARBA" id="ARBA00023175"/>
    </source>
</evidence>
<evidence type="ECO:0000256" key="2">
    <source>
        <dbReference type="ARBA" id="ARBA00022741"/>
    </source>
</evidence>
<dbReference type="SUPFAM" id="SSF52540">
    <property type="entry name" value="P-loop containing nucleoside triphosphate hydrolases"/>
    <property type="match status" value="1"/>
</dbReference>
<evidence type="ECO:0000256" key="3">
    <source>
        <dbReference type="ARBA" id="ARBA00022840"/>
    </source>
</evidence>
<dbReference type="SUPFAM" id="SSF47576">
    <property type="entry name" value="Calponin-homology domain, CH-domain"/>
    <property type="match status" value="1"/>
</dbReference>
<dbReference type="Gene3D" id="3.40.850.10">
    <property type="entry name" value="Kinesin motor domain"/>
    <property type="match status" value="1"/>
</dbReference>
<feature type="compositionally biased region" description="Basic and acidic residues" evidence="8">
    <location>
        <begin position="932"/>
        <end position="953"/>
    </location>
</feature>
<dbReference type="PRINTS" id="PR00380">
    <property type="entry name" value="KINESINHEAVY"/>
</dbReference>
<gene>
    <name evidence="12" type="primary">LOC107894105</name>
</gene>
<keyword evidence="4 5" id="KW-0505">Motor protein</keyword>
<keyword evidence="7" id="KW-0175">Coiled coil</keyword>
<evidence type="ECO:0000256" key="7">
    <source>
        <dbReference type="SAM" id="Coils"/>
    </source>
</evidence>
<proteinExistence type="inferred from homology"/>
<protein>
    <recommendedName>
        <fullName evidence="6">Kinesin-like protein</fullName>
    </recommendedName>
</protein>
<keyword evidence="11" id="KW-1185">Reference proteome</keyword>
<evidence type="ECO:0000259" key="9">
    <source>
        <dbReference type="PROSITE" id="PS50021"/>
    </source>
</evidence>